<comment type="caution">
    <text evidence="1">The sequence shown here is derived from an EMBL/GenBank/DDBJ whole genome shotgun (WGS) entry which is preliminary data.</text>
</comment>
<accession>X0YAX0</accession>
<dbReference type="EMBL" id="BARS01052356">
    <property type="protein sequence ID" value="GAG52985.1"/>
    <property type="molecule type" value="Genomic_DNA"/>
</dbReference>
<protein>
    <submittedName>
        <fullName evidence="1">Uncharacterized protein</fullName>
    </submittedName>
</protein>
<name>X0YAX0_9ZZZZ</name>
<sequence length="121" mass="13341">QISKEKLVDACNEVYTILMMNPAALKQFLAVVPNTPWQIPLVEALSHHATPDIVKYIKDELINLLQIDNDAMKILILGILKDLKDPIVLPCCMTIAESAVEGRAKTLAKEIIISYARGGMA</sequence>
<gene>
    <name evidence="1" type="ORF">S01H1_77850</name>
</gene>
<organism evidence="1">
    <name type="scientific">marine sediment metagenome</name>
    <dbReference type="NCBI Taxonomy" id="412755"/>
    <lineage>
        <taxon>unclassified sequences</taxon>
        <taxon>metagenomes</taxon>
        <taxon>ecological metagenomes</taxon>
    </lineage>
</organism>
<dbReference type="AlphaFoldDB" id="X0YAX0"/>
<feature type="non-terminal residue" evidence="1">
    <location>
        <position position="1"/>
    </location>
</feature>
<proteinExistence type="predicted"/>
<evidence type="ECO:0000313" key="1">
    <source>
        <dbReference type="EMBL" id="GAG52985.1"/>
    </source>
</evidence>
<reference evidence="1" key="1">
    <citation type="journal article" date="2014" name="Front. Microbiol.">
        <title>High frequency of phylogenetically diverse reductive dehalogenase-homologous genes in deep subseafloor sedimentary metagenomes.</title>
        <authorList>
            <person name="Kawai M."/>
            <person name="Futagami T."/>
            <person name="Toyoda A."/>
            <person name="Takaki Y."/>
            <person name="Nishi S."/>
            <person name="Hori S."/>
            <person name="Arai W."/>
            <person name="Tsubouchi T."/>
            <person name="Morono Y."/>
            <person name="Uchiyama I."/>
            <person name="Ito T."/>
            <person name="Fujiyama A."/>
            <person name="Inagaki F."/>
            <person name="Takami H."/>
        </authorList>
    </citation>
    <scope>NUCLEOTIDE SEQUENCE</scope>
    <source>
        <strain evidence="1">Expedition CK06-06</strain>
    </source>
</reference>